<dbReference type="GO" id="GO:0004518">
    <property type="term" value="F:nuclease activity"/>
    <property type="evidence" value="ECO:0007669"/>
    <property type="project" value="UniProtKB-KW"/>
</dbReference>
<organism evidence="9 10">
    <name type="scientific">Dolichospermum flos-aquae CCAP 1403/13F</name>
    <dbReference type="NCBI Taxonomy" id="315271"/>
    <lineage>
        <taxon>Bacteria</taxon>
        <taxon>Bacillati</taxon>
        <taxon>Cyanobacteriota</taxon>
        <taxon>Cyanophyceae</taxon>
        <taxon>Nostocales</taxon>
        <taxon>Aphanizomenonaceae</taxon>
        <taxon>Dolichospermum</taxon>
    </lineage>
</organism>
<dbReference type="Gene3D" id="3.40.50.1010">
    <property type="entry name" value="5'-nuclease"/>
    <property type="match status" value="1"/>
</dbReference>
<evidence type="ECO:0000256" key="4">
    <source>
        <dbReference type="ARBA" id="ARBA00022723"/>
    </source>
</evidence>
<keyword evidence="4" id="KW-0479">Metal-binding</keyword>
<evidence type="ECO:0000256" key="6">
    <source>
        <dbReference type="ARBA" id="ARBA00022842"/>
    </source>
</evidence>
<dbReference type="PANTHER" id="PTHR33653:SF1">
    <property type="entry name" value="RIBONUCLEASE VAPC2"/>
    <property type="match status" value="1"/>
</dbReference>
<reference evidence="9 10" key="1">
    <citation type="submission" date="2020-04" db="EMBL/GenBank/DDBJ databases">
        <title>Genome-Wide Identification of 5-Methylcytosine Sites in Bacterial Genomes By High-Throughput Sequencing of MspJI Restriction Fragments.</title>
        <authorList>
            <person name="Wu V."/>
        </authorList>
    </citation>
    <scope>NUCLEOTIDE SEQUENCE [LARGE SCALE GENOMIC DNA]</scope>
    <source>
        <strain evidence="9 10">CCAP 1403/13f</strain>
        <plasmid evidence="10">pafl69</plasmid>
    </source>
</reference>
<dbReference type="PANTHER" id="PTHR33653">
    <property type="entry name" value="RIBONUCLEASE VAPC2"/>
    <property type="match status" value="1"/>
</dbReference>
<dbReference type="SUPFAM" id="SSF88723">
    <property type="entry name" value="PIN domain-like"/>
    <property type="match status" value="1"/>
</dbReference>
<dbReference type="AlphaFoldDB" id="A0A6H2C7G0"/>
<gene>
    <name evidence="9" type="ORF">HGD76_24585</name>
</gene>
<evidence type="ECO:0000256" key="3">
    <source>
        <dbReference type="ARBA" id="ARBA00022722"/>
    </source>
</evidence>
<keyword evidence="9" id="KW-0614">Plasmid</keyword>
<comment type="similarity">
    <text evidence="7">Belongs to the PINc/VapC protein family.</text>
</comment>
<dbReference type="EMBL" id="CP051207">
    <property type="protein sequence ID" value="QJB47240.1"/>
    <property type="molecule type" value="Genomic_DNA"/>
</dbReference>
<comment type="cofactor">
    <cofactor evidence="1">
        <name>Mg(2+)</name>
        <dbReference type="ChEBI" id="CHEBI:18420"/>
    </cofactor>
</comment>
<evidence type="ECO:0000256" key="1">
    <source>
        <dbReference type="ARBA" id="ARBA00001946"/>
    </source>
</evidence>
<geneLocation type="plasmid" evidence="10">
    <name>pafl69</name>
</geneLocation>
<dbReference type="CDD" id="cd09881">
    <property type="entry name" value="PIN_VapC4-5_FitB-like"/>
    <property type="match status" value="1"/>
</dbReference>
<evidence type="ECO:0000313" key="10">
    <source>
        <dbReference type="Proteomes" id="UP000502433"/>
    </source>
</evidence>
<evidence type="ECO:0000256" key="5">
    <source>
        <dbReference type="ARBA" id="ARBA00022801"/>
    </source>
</evidence>
<dbReference type="InterPro" id="IPR029060">
    <property type="entry name" value="PIN-like_dom_sf"/>
</dbReference>
<reference evidence="9 10" key="2">
    <citation type="submission" date="2020-04" db="EMBL/GenBank/DDBJ databases">
        <authorList>
            <person name="Fomenkov A."/>
            <person name="Anton B.P."/>
            <person name="Roberts R.J."/>
        </authorList>
    </citation>
    <scope>NUCLEOTIDE SEQUENCE [LARGE SCALE GENOMIC DNA]</scope>
    <source>
        <strain evidence="9 10">CCAP 1403/13f</strain>
        <plasmid evidence="10">pafl69</plasmid>
    </source>
</reference>
<evidence type="ECO:0000259" key="8">
    <source>
        <dbReference type="Pfam" id="PF01850"/>
    </source>
</evidence>
<evidence type="ECO:0000313" key="9">
    <source>
        <dbReference type="EMBL" id="QJB47240.1"/>
    </source>
</evidence>
<evidence type="ECO:0000256" key="2">
    <source>
        <dbReference type="ARBA" id="ARBA00022649"/>
    </source>
</evidence>
<dbReference type="Pfam" id="PF01850">
    <property type="entry name" value="PIN"/>
    <property type="match status" value="1"/>
</dbReference>
<protein>
    <submittedName>
        <fullName evidence="9">Type II toxin-antitoxin system VapC family toxin</fullName>
    </submittedName>
</protein>
<keyword evidence="3" id="KW-0540">Nuclease</keyword>
<dbReference type="RefSeq" id="WP_168642899.1">
    <property type="nucleotide sequence ID" value="NZ_CP051207.1"/>
</dbReference>
<dbReference type="GO" id="GO:0046872">
    <property type="term" value="F:metal ion binding"/>
    <property type="evidence" value="ECO:0007669"/>
    <property type="project" value="UniProtKB-KW"/>
</dbReference>
<dbReference type="KEGG" id="dfs:HGD76_24585"/>
<feature type="domain" description="PIN" evidence="8">
    <location>
        <begin position="2"/>
        <end position="136"/>
    </location>
</feature>
<dbReference type="InterPro" id="IPR002716">
    <property type="entry name" value="PIN_dom"/>
</dbReference>
<name>A0A6H2C7G0_DOLFA</name>
<keyword evidence="5" id="KW-0378">Hydrolase</keyword>
<accession>A0A6H2C7G0</accession>
<dbReference type="Proteomes" id="UP000502433">
    <property type="component" value="Plasmid pAfl69"/>
</dbReference>
<keyword evidence="2" id="KW-1277">Toxin-antitoxin system</keyword>
<proteinExistence type="inferred from homology"/>
<evidence type="ECO:0000256" key="7">
    <source>
        <dbReference type="ARBA" id="ARBA00038093"/>
    </source>
</evidence>
<dbReference type="GO" id="GO:0016787">
    <property type="term" value="F:hydrolase activity"/>
    <property type="evidence" value="ECO:0007669"/>
    <property type="project" value="UniProtKB-KW"/>
</dbReference>
<dbReference type="InterPro" id="IPR050556">
    <property type="entry name" value="Type_II_TA_system_RNase"/>
</dbReference>
<sequence>MYLLDTNHCSALIFGDSLIIDHAKSAGESNLAISVVTEGELLYMAENSQKIADNLRIIEDFIADISIYDINDSVSHIYAKLKAKIMDKFAPKERNKRRKTKITDLGIGENDLWIAATAIENNLIVVSRDSDFQKIKQAWDFSLENWHINE</sequence>
<keyword evidence="6" id="KW-0460">Magnesium</keyword>